<name>A0A4Z1JR38_9HELO</name>
<feature type="compositionally biased region" description="Polar residues" evidence="4">
    <location>
        <begin position="183"/>
        <end position="192"/>
    </location>
</feature>
<feature type="domain" description="Chromo" evidence="5">
    <location>
        <begin position="398"/>
        <end position="458"/>
    </location>
</feature>
<organism evidence="6 7">
    <name type="scientific">Botrytis elliptica</name>
    <dbReference type="NCBI Taxonomy" id="278938"/>
    <lineage>
        <taxon>Eukaryota</taxon>
        <taxon>Fungi</taxon>
        <taxon>Dikarya</taxon>
        <taxon>Ascomycota</taxon>
        <taxon>Pezizomycotina</taxon>
        <taxon>Leotiomycetes</taxon>
        <taxon>Helotiales</taxon>
        <taxon>Sclerotiniaceae</taxon>
        <taxon>Botrytis</taxon>
    </lineage>
</organism>
<dbReference type="Pfam" id="PF00385">
    <property type="entry name" value="Chromo"/>
    <property type="match status" value="1"/>
</dbReference>
<proteinExistence type="predicted"/>
<evidence type="ECO:0000313" key="7">
    <source>
        <dbReference type="Proteomes" id="UP000297229"/>
    </source>
</evidence>
<dbReference type="PANTHER" id="PTHR22812">
    <property type="entry name" value="CHROMOBOX PROTEIN"/>
    <property type="match status" value="1"/>
</dbReference>
<gene>
    <name evidence="6" type="ORF">BELL_0176g00040</name>
</gene>
<dbReference type="PROSITE" id="PS50013">
    <property type="entry name" value="CHROMO_2"/>
    <property type="match status" value="2"/>
</dbReference>
<evidence type="ECO:0000256" key="4">
    <source>
        <dbReference type="SAM" id="MobiDB-lite"/>
    </source>
</evidence>
<dbReference type="InterPro" id="IPR023780">
    <property type="entry name" value="Chromo_domain"/>
</dbReference>
<dbReference type="OrthoDB" id="433924at2759"/>
<dbReference type="SMART" id="SM00298">
    <property type="entry name" value="CHROMO"/>
    <property type="match status" value="2"/>
</dbReference>
<dbReference type="CDD" id="cd00024">
    <property type="entry name" value="CD_CSD"/>
    <property type="match status" value="2"/>
</dbReference>
<dbReference type="InterPro" id="IPR016197">
    <property type="entry name" value="Chromo-like_dom_sf"/>
</dbReference>
<dbReference type="Proteomes" id="UP000297229">
    <property type="component" value="Unassembled WGS sequence"/>
</dbReference>
<sequence length="479" mass="52992">MARLNNTLIVYKRKPYKPVPSLVAAHRQNTLESRKGNGMENGGVANKGKQATTPGESSVQKPSGTVNQLNNMVGSRAPVAQMIASTADIEETNKSSTVRVMTEPKAHVEERADSEGDGQKDKGDNEAGVQNKPQQEVALPNSLKSRGPSTPAKKAFTKKTAELQNSRLRQEKRTPLSRLKKAQQPTPVNKSGLTEDVTAEKDTPRAGGSRRKLADAMLTSGKEAEVVASAKKPKPSGNPSGNPKAMAEVLAPVEQAIELTPVVEQTKEPSPLAEQTKESSPVAEQTKEPSPVAEQPKEPTPAVEEAKGLTSTVEQAEDENGSEEENVTETIAKNSYQPDVVHQSRLDGENKKQWLIEWKGYPKQKDWTWESVEMLREDCPEWVEEKENGSLNGDADVHEVEAILDKRKVRGKFQYRVKWEGWEANYNTWEPAEMLECDVPYMVEDFEKELKKTEKKRSAGKADMDGELPVARKRGRPRK</sequence>
<feature type="domain" description="Chromo" evidence="5">
    <location>
        <begin position="336"/>
        <end position="385"/>
    </location>
</feature>
<evidence type="ECO:0000256" key="1">
    <source>
        <dbReference type="ARBA" id="ARBA00004123"/>
    </source>
</evidence>
<dbReference type="SUPFAM" id="SSF54160">
    <property type="entry name" value="Chromo domain-like"/>
    <property type="match status" value="2"/>
</dbReference>
<feature type="compositionally biased region" description="Polar residues" evidence="4">
    <location>
        <begin position="49"/>
        <end position="73"/>
    </location>
</feature>
<dbReference type="GO" id="GO:0005634">
    <property type="term" value="C:nucleus"/>
    <property type="evidence" value="ECO:0007669"/>
    <property type="project" value="UniProtKB-SubCell"/>
</dbReference>
<comment type="subcellular location">
    <subcellularLocation>
        <location evidence="1">Nucleus</location>
    </subcellularLocation>
</comment>
<dbReference type="STRING" id="278938.A0A4Z1JR38"/>
<dbReference type="EMBL" id="PQXM01000175">
    <property type="protein sequence ID" value="TGO76068.1"/>
    <property type="molecule type" value="Genomic_DNA"/>
</dbReference>
<dbReference type="GO" id="GO:0006338">
    <property type="term" value="P:chromatin remodeling"/>
    <property type="evidence" value="ECO:0007669"/>
    <property type="project" value="UniProtKB-ARBA"/>
</dbReference>
<feature type="compositionally biased region" description="Basic and acidic residues" evidence="4">
    <location>
        <begin position="452"/>
        <end position="464"/>
    </location>
</feature>
<accession>A0A4Z1JR38</accession>
<feature type="region of interest" description="Disordered" evidence="4">
    <location>
        <begin position="452"/>
        <end position="479"/>
    </location>
</feature>
<comment type="subunit">
    <text evidence="2">Component of the NuA4 histone acetyltransferase complex.</text>
</comment>
<comment type="caution">
    <text evidence="6">The sequence shown here is derived from an EMBL/GenBank/DDBJ whole genome shotgun (WGS) entry which is preliminary data.</text>
</comment>
<evidence type="ECO:0000256" key="2">
    <source>
        <dbReference type="ARBA" id="ARBA00011353"/>
    </source>
</evidence>
<dbReference type="PROSITE" id="PS00598">
    <property type="entry name" value="CHROMO_1"/>
    <property type="match status" value="1"/>
</dbReference>
<evidence type="ECO:0000259" key="5">
    <source>
        <dbReference type="PROSITE" id="PS50013"/>
    </source>
</evidence>
<evidence type="ECO:0000256" key="3">
    <source>
        <dbReference type="ARBA" id="ARBA00023242"/>
    </source>
</evidence>
<dbReference type="InterPro" id="IPR051219">
    <property type="entry name" value="Heterochromatin_chromo-domain"/>
</dbReference>
<dbReference type="InterPro" id="IPR000953">
    <property type="entry name" value="Chromo/chromo_shadow_dom"/>
</dbReference>
<feature type="region of interest" description="Disordered" evidence="4">
    <location>
        <begin position="30"/>
        <end position="336"/>
    </location>
</feature>
<reference evidence="6 7" key="1">
    <citation type="submission" date="2017-12" db="EMBL/GenBank/DDBJ databases">
        <title>Comparative genomics of Botrytis spp.</title>
        <authorList>
            <person name="Valero-Jimenez C.A."/>
            <person name="Tapia P."/>
            <person name="Veloso J."/>
            <person name="Silva-Moreno E."/>
            <person name="Staats M."/>
            <person name="Valdes J.H."/>
            <person name="Van Kan J.A.L."/>
        </authorList>
    </citation>
    <scope>NUCLEOTIDE SEQUENCE [LARGE SCALE GENOMIC DNA]</scope>
    <source>
        <strain evidence="6 7">Be9601</strain>
    </source>
</reference>
<feature type="compositionally biased region" description="Basic and acidic residues" evidence="4">
    <location>
        <begin position="102"/>
        <end position="125"/>
    </location>
</feature>
<keyword evidence="3" id="KW-0539">Nucleus</keyword>
<dbReference type="InterPro" id="IPR023779">
    <property type="entry name" value="Chromodomain_CS"/>
</dbReference>
<dbReference type="Gene3D" id="2.40.50.40">
    <property type="match status" value="2"/>
</dbReference>
<keyword evidence="7" id="KW-1185">Reference proteome</keyword>
<feature type="compositionally biased region" description="Acidic residues" evidence="4">
    <location>
        <begin position="315"/>
        <end position="327"/>
    </location>
</feature>
<dbReference type="AlphaFoldDB" id="A0A4Z1JR38"/>
<protein>
    <recommendedName>
        <fullName evidence="5">Chromo domain-containing protein</fullName>
    </recommendedName>
</protein>
<evidence type="ECO:0000313" key="6">
    <source>
        <dbReference type="EMBL" id="TGO76068.1"/>
    </source>
</evidence>